<evidence type="ECO:0000313" key="2">
    <source>
        <dbReference type="Proteomes" id="UP000029558"/>
    </source>
</evidence>
<gene>
    <name evidence="1" type="ORF">KU39_3p138</name>
</gene>
<evidence type="ECO:0000313" key="1">
    <source>
        <dbReference type="EMBL" id="ALB24600.1"/>
    </source>
</evidence>
<name>A0A1L6THP4_PISSA</name>
<reference evidence="1 2" key="1">
    <citation type="journal article" date="2014" name="Genome Announc.">
        <title>Comparative Genome Analysis of Two Isolates of the Fish Pathogen Piscirickettsia salmonis from Different Hosts Reveals Major Differences in Virulence-Associated Secretion Systems.</title>
        <authorList>
            <person name="Bohle H."/>
            <person name="Henriquez P."/>
            <person name="Grothusen H."/>
            <person name="Navas E."/>
            <person name="Sandoval A."/>
            <person name="Bustamante F."/>
            <person name="Bustos P."/>
            <person name="Mancilla M."/>
        </authorList>
    </citation>
    <scope>NUCLEOTIDE SEQUENCE [LARGE SCALE GENOMIC DNA]</scope>
    <source>
        <strain evidence="2">B1-32597</strain>
    </source>
</reference>
<dbReference type="AlphaFoldDB" id="A0A1L6THP4"/>
<dbReference type="Proteomes" id="UP000029558">
    <property type="component" value="Plasmid pPSB1-3"/>
</dbReference>
<protein>
    <submittedName>
        <fullName evidence="1">Phage protein</fullName>
    </submittedName>
</protein>
<keyword evidence="1" id="KW-0614">Plasmid</keyword>
<dbReference type="RefSeq" id="WP_027243193.1">
    <property type="nucleotide sequence ID" value="NZ_CP012511.1"/>
</dbReference>
<accession>A0A1L6THP4</accession>
<organism evidence="1 2">
    <name type="scientific">Piscirickettsia salmonis</name>
    <dbReference type="NCBI Taxonomy" id="1238"/>
    <lineage>
        <taxon>Bacteria</taxon>
        <taxon>Pseudomonadati</taxon>
        <taxon>Pseudomonadota</taxon>
        <taxon>Gammaproteobacteria</taxon>
        <taxon>Thiotrichales</taxon>
        <taxon>Piscirickettsiaceae</taxon>
        <taxon>Piscirickettsia</taxon>
    </lineage>
</organism>
<proteinExistence type="predicted"/>
<geneLocation type="plasmid" evidence="1 2">
    <name>pPSB1-3</name>
</geneLocation>
<sequence>MRIYTESSGWTSWNRIDNTPDSIQSETLSRKQNADGSLQIELLIDQLYPVGKIELTFDENYIPPFQGKGATWKKITDIDADHAGRLLTVAGSSNFTIDAGAKAGSTRTNDHTLSIDEMPEHNHGIPNESAIQRGGADVGVVTPTTTNKSNDYTFNTGGGKPHSHDLDPARSGVIVWERTA</sequence>
<dbReference type="EMBL" id="CP012511">
    <property type="protein sequence ID" value="ALB24600.1"/>
    <property type="molecule type" value="Genomic_DNA"/>
</dbReference>
<dbReference type="OrthoDB" id="6174642at2"/>